<name>A0A0U2M1S5_9BACL</name>
<reference evidence="3 4" key="2">
    <citation type="journal article" date="2016" name="Genome Announc.">
        <title>Complete Genome Sequences of Two Interactive Moderate Thermophiles, Paenibacillus napthalenovorans 32O-Y and Paenibacillus sp. 32O-W.</title>
        <authorList>
            <person name="Butler R.R.III."/>
            <person name="Wang J."/>
            <person name="Stark B.C."/>
            <person name="Pombert J.F."/>
        </authorList>
    </citation>
    <scope>NUCLEOTIDE SEQUENCE [LARGE SCALE GENOMIC DNA]</scope>
    <source>
        <strain evidence="3 4">32O-Y</strain>
    </source>
</reference>
<reference evidence="4" key="1">
    <citation type="submission" date="2015-12" db="EMBL/GenBank/DDBJ databases">
        <title>Complete genome sequences of two moderately thermophilic Paenibacillus species.</title>
        <authorList>
            <person name="Butler R.III."/>
            <person name="Wang J."/>
            <person name="Stark B.C."/>
            <person name="Pombert J.-F."/>
        </authorList>
    </citation>
    <scope>NUCLEOTIDE SEQUENCE [LARGE SCALE GENOMIC DNA]</scope>
    <source>
        <strain evidence="4">32O-Y</strain>
    </source>
</reference>
<organism evidence="3 4">
    <name type="scientific">Paenibacillus naphthalenovorans</name>
    <dbReference type="NCBI Taxonomy" id="162209"/>
    <lineage>
        <taxon>Bacteria</taxon>
        <taxon>Bacillati</taxon>
        <taxon>Bacillota</taxon>
        <taxon>Bacilli</taxon>
        <taxon>Bacillales</taxon>
        <taxon>Paenibacillaceae</taxon>
        <taxon>Paenibacillus</taxon>
    </lineage>
</organism>
<dbReference type="EMBL" id="CP013652">
    <property type="protein sequence ID" value="ALS21088.1"/>
    <property type="molecule type" value="Genomic_DNA"/>
</dbReference>
<accession>A0A0U2M1S5</accession>
<comment type="similarity">
    <text evidence="1 2">Belongs to the small heat shock protein (HSP20) family.</text>
</comment>
<dbReference type="InterPro" id="IPR031107">
    <property type="entry name" value="Small_HSP"/>
</dbReference>
<dbReference type="RefSeq" id="WP_062407254.1">
    <property type="nucleotide sequence ID" value="NZ_BJCS01000002.1"/>
</dbReference>
<dbReference type="AlphaFoldDB" id="A0A0U2M1S5"/>
<dbReference type="InterPro" id="IPR002068">
    <property type="entry name" value="A-crystallin/Hsp20_dom"/>
</dbReference>
<dbReference type="PROSITE" id="PS01031">
    <property type="entry name" value="SHSP"/>
    <property type="match status" value="1"/>
</dbReference>
<dbReference type="CDD" id="cd06464">
    <property type="entry name" value="ACD_sHsps-like"/>
    <property type="match status" value="1"/>
</dbReference>
<evidence type="ECO:0000256" key="1">
    <source>
        <dbReference type="PROSITE-ProRule" id="PRU00285"/>
    </source>
</evidence>
<dbReference type="STRING" id="162209.IJ22_07040"/>
<keyword evidence="4" id="KW-1185">Reference proteome</keyword>
<dbReference type="PATRIC" id="fig|162209.4.peg.746"/>
<dbReference type="Proteomes" id="UP000061660">
    <property type="component" value="Chromosome"/>
</dbReference>
<dbReference type="Pfam" id="PF00011">
    <property type="entry name" value="HSP20"/>
    <property type="match status" value="1"/>
</dbReference>
<dbReference type="KEGG" id="pnp:IJ22_07040"/>
<dbReference type="PANTHER" id="PTHR11527">
    <property type="entry name" value="HEAT-SHOCK PROTEIN 20 FAMILY MEMBER"/>
    <property type="match status" value="1"/>
</dbReference>
<protein>
    <submittedName>
        <fullName evidence="3">HSP20-like chaperone protein</fullName>
    </submittedName>
</protein>
<dbReference type="SUPFAM" id="SSF49764">
    <property type="entry name" value="HSP20-like chaperones"/>
    <property type="match status" value="1"/>
</dbReference>
<dbReference type="Gene3D" id="2.60.40.790">
    <property type="match status" value="1"/>
</dbReference>
<gene>
    <name evidence="3" type="ORF">IJ22_07040</name>
</gene>
<proteinExistence type="inferred from homology"/>
<evidence type="ECO:0000256" key="2">
    <source>
        <dbReference type="RuleBase" id="RU003616"/>
    </source>
</evidence>
<dbReference type="InterPro" id="IPR008978">
    <property type="entry name" value="HSP20-like_chaperone"/>
</dbReference>
<evidence type="ECO:0000313" key="4">
    <source>
        <dbReference type="Proteomes" id="UP000061660"/>
    </source>
</evidence>
<evidence type="ECO:0000313" key="3">
    <source>
        <dbReference type="EMBL" id="ALS21088.1"/>
    </source>
</evidence>
<sequence length="146" mass="17018">MALVPFEPFRRIDHLKKEMDRFFNEGLPAAFGFNQEFGAPRIDVHETENEVIAHCEIAGLDKKEDVDIQVEPHNLTISGTINRFNEVKEEQFHRKERFTGRFHRSIALPAEVMEEGTTASYKNGILEVRMPKAPKETRRRIDVQFH</sequence>
<dbReference type="OrthoDB" id="1806521at2"/>